<organism evidence="5 6">
    <name type="scientific">Streptomyces adustus</name>
    <dbReference type="NCBI Taxonomy" id="1609272"/>
    <lineage>
        <taxon>Bacteria</taxon>
        <taxon>Bacillati</taxon>
        <taxon>Actinomycetota</taxon>
        <taxon>Actinomycetes</taxon>
        <taxon>Kitasatosporales</taxon>
        <taxon>Streptomycetaceae</taxon>
        <taxon>Streptomyces</taxon>
    </lineage>
</organism>
<dbReference type="OrthoDB" id="9805307at2"/>
<dbReference type="PANTHER" id="PTHR42796">
    <property type="entry name" value="FUMARYLACETOACETATE HYDROLASE DOMAIN-CONTAINING PROTEIN 2A-RELATED"/>
    <property type="match status" value="1"/>
</dbReference>
<dbReference type="InterPro" id="IPR051121">
    <property type="entry name" value="FAH"/>
</dbReference>
<gene>
    <name evidence="5" type="ORF">FNH09_25115</name>
</gene>
<keyword evidence="5" id="KW-0378">Hydrolase</keyword>
<name>A0A5N8VK01_9ACTN</name>
<dbReference type="Pfam" id="PF01557">
    <property type="entry name" value="FAA_hydrolase"/>
    <property type="match status" value="1"/>
</dbReference>
<feature type="domain" description="Fumarylacetoacetase-like C-terminal" evidence="4">
    <location>
        <begin position="130"/>
        <end position="363"/>
    </location>
</feature>
<sequence>MTGIANGHFRRRPALPSVEGEPPTRTRRAAVPDHPASPENPAPPGAGYAPLAGPFALGTFASTPAGGAFPGLVAGARVRDLSDLAPSVRALVEDWDGLLPRLGELAARTDGTWHDLAALRVLTPIEPGQILQSGANYRRHVVDLVAAEKESVHGATPQAARADAEKMMDERSRNGVPYLFLGSPRALCGPYDDIVLPALGEQHDWELELALVIGRTGRNIPVEDAMSYVAAYTISNDLTTRDRLYRPDLKAIGTDWFTAKNADTFLPTGPFLVPAAFVGDPGDLRITLRHNGVVRQDESTKDMIFDIPRLLAYASATTTLRPGDLVLTGSPAGNGAHWGVFLRPGDVIDAEITGLGRQRNTVRSHA</sequence>
<keyword evidence="6" id="KW-1185">Reference proteome</keyword>
<dbReference type="EMBL" id="VJZD01000111">
    <property type="protein sequence ID" value="MPY34398.1"/>
    <property type="molecule type" value="Genomic_DNA"/>
</dbReference>
<feature type="region of interest" description="Disordered" evidence="3">
    <location>
        <begin position="1"/>
        <end position="47"/>
    </location>
</feature>
<dbReference type="Proteomes" id="UP000325849">
    <property type="component" value="Unassembled WGS sequence"/>
</dbReference>
<keyword evidence="2" id="KW-0479">Metal-binding</keyword>
<dbReference type="InterPro" id="IPR011234">
    <property type="entry name" value="Fumarylacetoacetase-like_C"/>
</dbReference>
<dbReference type="PANTHER" id="PTHR42796:SF4">
    <property type="entry name" value="FUMARYLACETOACETATE HYDROLASE DOMAIN-CONTAINING PROTEIN 2A"/>
    <property type="match status" value="1"/>
</dbReference>
<evidence type="ECO:0000256" key="2">
    <source>
        <dbReference type="ARBA" id="ARBA00022723"/>
    </source>
</evidence>
<reference evidence="5 6" key="1">
    <citation type="submission" date="2019-07" db="EMBL/GenBank/DDBJ databases">
        <title>New species of Amycolatopsis and Streptomyces.</title>
        <authorList>
            <person name="Duangmal K."/>
            <person name="Teo W.F.A."/>
            <person name="Lipun K."/>
        </authorList>
    </citation>
    <scope>NUCLEOTIDE SEQUENCE [LARGE SCALE GENOMIC DNA]</scope>
    <source>
        <strain evidence="5 6">NBRC 109810</strain>
    </source>
</reference>
<evidence type="ECO:0000259" key="4">
    <source>
        <dbReference type="Pfam" id="PF01557"/>
    </source>
</evidence>
<dbReference type="GO" id="GO:0044281">
    <property type="term" value="P:small molecule metabolic process"/>
    <property type="evidence" value="ECO:0007669"/>
    <property type="project" value="UniProtKB-ARBA"/>
</dbReference>
<dbReference type="InterPro" id="IPR036663">
    <property type="entry name" value="Fumarylacetoacetase_C_sf"/>
</dbReference>
<comment type="similarity">
    <text evidence="1">Belongs to the FAH family.</text>
</comment>
<dbReference type="AlphaFoldDB" id="A0A5N8VK01"/>
<dbReference type="GO" id="GO:0046872">
    <property type="term" value="F:metal ion binding"/>
    <property type="evidence" value="ECO:0007669"/>
    <property type="project" value="UniProtKB-KW"/>
</dbReference>
<evidence type="ECO:0000256" key="3">
    <source>
        <dbReference type="SAM" id="MobiDB-lite"/>
    </source>
</evidence>
<evidence type="ECO:0000256" key="1">
    <source>
        <dbReference type="ARBA" id="ARBA00010211"/>
    </source>
</evidence>
<dbReference type="Gene3D" id="3.90.850.10">
    <property type="entry name" value="Fumarylacetoacetase-like, C-terminal domain"/>
    <property type="match status" value="1"/>
</dbReference>
<proteinExistence type="inferred from homology"/>
<comment type="caution">
    <text evidence="5">The sequence shown here is derived from an EMBL/GenBank/DDBJ whole genome shotgun (WGS) entry which is preliminary data.</text>
</comment>
<evidence type="ECO:0000313" key="5">
    <source>
        <dbReference type="EMBL" id="MPY34398.1"/>
    </source>
</evidence>
<accession>A0A5N8VK01</accession>
<dbReference type="SUPFAM" id="SSF56529">
    <property type="entry name" value="FAH"/>
    <property type="match status" value="1"/>
</dbReference>
<dbReference type="GO" id="GO:0016787">
    <property type="term" value="F:hydrolase activity"/>
    <property type="evidence" value="ECO:0007669"/>
    <property type="project" value="UniProtKB-KW"/>
</dbReference>
<evidence type="ECO:0000313" key="6">
    <source>
        <dbReference type="Proteomes" id="UP000325849"/>
    </source>
</evidence>
<protein>
    <submittedName>
        <fullName evidence="5">Fumarylacetoacetate hydrolase family protein</fullName>
    </submittedName>
</protein>